<evidence type="ECO:0000313" key="2">
    <source>
        <dbReference type="Proteomes" id="UP001055811"/>
    </source>
</evidence>
<evidence type="ECO:0000313" key="1">
    <source>
        <dbReference type="EMBL" id="KAI3740714.1"/>
    </source>
</evidence>
<reference evidence="1 2" key="2">
    <citation type="journal article" date="2022" name="Mol. Ecol. Resour.">
        <title>The genomes of chicory, endive, great burdock and yacon provide insights into Asteraceae paleo-polyploidization history and plant inulin production.</title>
        <authorList>
            <person name="Fan W."/>
            <person name="Wang S."/>
            <person name="Wang H."/>
            <person name="Wang A."/>
            <person name="Jiang F."/>
            <person name="Liu H."/>
            <person name="Zhao H."/>
            <person name="Xu D."/>
            <person name="Zhang Y."/>
        </authorList>
    </citation>
    <scope>NUCLEOTIDE SEQUENCE [LARGE SCALE GENOMIC DNA]</scope>
    <source>
        <strain evidence="2">cv. Punajuju</strain>
        <tissue evidence="1">Leaves</tissue>
    </source>
</reference>
<accession>A0ACB9D2C3</accession>
<protein>
    <submittedName>
        <fullName evidence="1">Uncharacterized protein</fullName>
    </submittedName>
</protein>
<dbReference type="EMBL" id="CM042013">
    <property type="protein sequence ID" value="KAI3740714.1"/>
    <property type="molecule type" value="Genomic_DNA"/>
</dbReference>
<name>A0ACB9D2C3_CICIN</name>
<reference evidence="2" key="1">
    <citation type="journal article" date="2022" name="Mol. Ecol. Resour.">
        <title>The genomes of chicory, endive, great burdock and yacon provide insights into Asteraceae palaeo-polyploidization history and plant inulin production.</title>
        <authorList>
            <person name="Fan W."/>
            <person name="Wang S."/>
            <person name="Wang H."/>
            <person name="Wang A."/>
            <person name="Jiang F."/>
            <person name="Liu H."/>
            <person name="Zhao H."/>
            <person name="Xu D."/>
            <person name="Zhang Y."/>
        </authorList>
    </citation>
    <scope>NUCLEOTIDE SEQUENCE [LARGE SCALE GENOMIC DNA]</scope>
    <source>
        <strain evidence="2">cv. Punajuju</strain>
    </source>
</reference>
<dbReference type="Proteomes" id="UP001055811">
    <property type="component" value="Linkage Group LG05"/>
</dbReference>
<sequence>MRSALRLMERSYSQNCYSLSRNGLFTAPQPSRLQAYKKSRFQGCKLVAILVNNLYISGRHLDLPNWRLDRFQSLDWFLAGDGVKENKLDLLYTSLPLRMLYTLELFVCGQIAPCALRVVQVQSYACGYNGGTKDLAKTLSYLSKKNANKVYDTYKQSRKIPNPNQTSQQSRVNNDFLVKNISM</sequence>
<keyword evidence="2" id="KW-1185">Reference proteome</keyword>
<organism evidence="1 2">
    <name type="scientific">Cichorium intybus</name>
    <name type="common">Chicory</name>
    <dbReference type="NCBI Taxonomy" id="13427"/>
    <lineage>
        <taxon>Eukaryota</taxon>
        <taxon>Viridiplantae</taxon>
        <taxon>Streptophyta</taxon>
        <taxon>Embryophyta</taxon>
        <taxon>Tracheophyta</taxon>
        <taxon>Spermatophyta</taxon>
        <taxon>Magnoliopsida</taxon>
        <taxon>eudicotyledons</taxon>
        <taxon>Gunneridae</taxon>
        <taxon>Pentapetalae</taxon>
        <taxon>asterids</taxon>
        <taxon>campanulids</taxon>
        <taxon>Asterales</taxon>
        <taxon>Asteraceae</taxon>
        <taxon>Cichorioideae</taxon>
        <taxon>Cichorieae</taxon>
        <taxon>Cichoriinae</taxon>
        <taxon>Cichorium</taxon>
    </lineage>
</organism>
<comment type="caution">
    <text evidence="1">The sequence shown here is derived from an EMBL/GenBank/DDBJ whole genome shotgun (WGS) entry which is preliminary data.</text>
</comment>
<gene>
    <name evidence="1" type="ORF">L2E82_31185</name>
</gene>
<proteinExistence type="predicted"/>